<dbReference type="EMBL" id="MJAT01000006">
    <property type="protein sequence ID" value="OEH86261.1"/>
    <property type="molecule type" value="Genomic_DNA"/>
</dbReference>
<accession>A0A1E5L7Z5</accession>
<keyword evidence="2" id="KW-1185">Reference proteome</keyword>
<organism evidence="1 2">
    <name type="scientific">Desulfuribacillus stibiiarsenatis</name>
    <dbReference type="NCBI Taxonomy" id="1390249"/>
    <lineage>
        <taxon>Bacteria</taxon>
        <taxon>Bacillati</taxon>
        <taxon>Bacillota</taxon>
        <taxon>Desulfuribacillia</taxon>
        <taxon>Desulfuribacillales</taxon>
        <taxon>Desulfuribacillaceae</taxon>
        <taxon>Desulfuribacillus</taxon>
    </lineage>
</organism>
<dbReference type="STRING" id="1390249.BHU72_12055"/>
<dbReference type="RefSeq" id="WP_069701489.1">
    <property type="nucleotide sequence ID" value="NZ_MJAT01000006.1"/>
</dbReference>
<protein>
    <submittedName>
        <fullName evidence="1">Uncharacterized protein</fullName>
    </submittedName>
</protein>
<name>A0A1E5L7Z5_9FIRM</name>
<comment type="caution">
    <text evidence="1">The sequence shown here is derived from an EMBL/GenBank/DDBJ whole genome shotgun (WGS) entry which is preliminary data.</text>
</comment>
<dbReference type="AlphaFoldDB" id="A0A1E5L7Z5"/>
<proteinExistence type="predicted"/>
<gene>
    <name evidence="1" type="ORF">BHU72_12055</name>
</gene>
<evidence type="ECO:0000313" key="2">
    <source>
        <dbReference type="Proteomes" id="UP000095255"/>
    </source>
</evidence>
<sequence>MERMLREYEENGIQMQEFEVTTDSGKTHVVRKPVPQEPTFEQLLEVLKQEYLKLIRDAKDLGDEEDVLRIQTEYRTKKQELEAEQIEGE</sequence>
<reference evidence="1 2" key="1">
    <citation type="submission" date="2016-09" db="EMBL/GenBank/DDBJ databases">
        <title>Desulfuribacillus arsenicus sp. nov., an obligately anaerobic, dissimilatory arsenic- and antimonate-reducing bacterium isolated from anoxic sediments.</title>
        <authorList>
            <person name="Abin C.A."/>
            <person name="Hollibaugh J.T."/>
        </authorList>
    </citation>
    <scope>NUCLEOTIDE SEQUENCE [LARGE SCALE GENOMIC DNA]</scope>
    <source>
        <strain evidence="1 2">MLFW-2</strain>
    </source>
</reference>
<evidence type="ECO:0000313" key="1">
    <source>
        <dbReference type="EMBL" id="OEH86261.1"/>
    </source>
</evidence>
<dbReference type="Proteomes" id="UP000095255">
    <property type="component" value="Unassembled WGS sequence"/>
</dbReference>